<dbReference type="Proteomes" id="UP000636800">
    <property type="component" value="Chromosome 7"/>
</dbReference>
<reference evidence="1 2" key="1">
    <citation type="journal article" date="2020" name="Nat. Food">
        <title>A phased Vanilla planifolia genome enables genetic improvement of flavour and production.</title>
        <authorList>
            <person name="Hasing T."/>
            <person name="Tang H."/>
            <person name="Brym M."/>
            <person name="Khazi F."/>
            <person name="Huang T."/>
            <person name="Chambers A.H."/>
        </authorList>
    </citation>
    <scope>NUCLEOTIDE SEQUENCE [LARGE SCALE GENOMIC DNA]</scope>
    <source>
        <tissue evidence="1">Leaf</tissue>
    </source>
</reference>
<name>A0A835QGF2_VANPL</name>
<accession>A0A835QGF2</accession>
<dbReference type="EMBL" id="JADCNL010000007">
    <property type="protein sequence ID" value="KAG0472790.1"/>
    <property type="molecule type" value="Genomic_DNA"/>
</dbReference>
<sequence length="111" mass="11992">MLVFGCERCGGIKRLNIATVRTVCHIEVGPSAEQVRLVLPSTAQGGTVDDLRGDLSEGRTINYLIKFGGVAIWLMLLVIPDDFCSSFFLMGPQLAWPNDQAKAVLQGEIAA</sequence>
<organism evidence="1 2">
    <name type="scientific">Vanilla planifolia</name>
    <name type="common">Vanilla</name>
    <dbReference type="NCBI Taxonomy" id="51239"/>
    <lineage>
        <taxon>Eukaryota</taxon>
        <taxon>Viridiplantae</taxon>
        <taxon>Streptophyta</taxon>
        <taxon>Embryophyta</taxon>
        <taxon>Tracheophyta</taxon>
        <taxon>Spermatophyta</taxon>
        <taxon>Magnoliopsida</taxon>
        <taxon>Liliopsida</taxon>
        <taxon>Asparagales</taxon>
        <taxon>Orchidaceae</taxon>
        <taxon>Vanilloideae</taxon>
        <taxon>Vanilleae</taxon>
        <taxon>Vanilla</taxon>
    </lineage>
</organism>
<proteinExistence type="predicted"/>
<gene>
    <name evidence="1" type="ORF">HPP92_014647</name>
</gene>
<evidence type="ECO:0000313" key="2">
    <source>
        <dbReference type="Proteomes" id="UP000636800"/>
    </source>
</evidence>
<comment type="caution">
    <text evidence="1">The sequence shown here is derived from an EMBL/GenBank/DDBJ whole genome shotgun (WGS) entry which is preliminary data.</text>
</comment>
<keyword evidence="2" id="KW-1185">Reference proteome</keyword>
<dbReference type="OrthoDB" id="10260897at2759"/>
<dbReference type="AlphaFoldDB" id="A0A835QGF2"/>
<protein>
    <submittedName>
        <fullName evidence="1">Uncharacterized protein</fullName>
    </submittedName>
</protein>
<evidence type="ECO:0000313" key="1">
    <source>
        <dbReference type="EMBL" id="KAG0472790.1"/>
    </source>
</evidence>